<dbReference type="GO" id="GO:0016740">
    <property type="term" value="F:transferase activity"/>
    <property type="evidence" value="ECO:0007669"/>
    <property type="project" value="UniProtKB-KW"/>
</dbReference>
<protein>
    <submittedName>
        <fullName evidence="1">Sulfotransferase-like protein</fullName>
    </submittedName>
</protein>
<organism evidence="1 2">
    <name type="scientific">Nostocoides australiense Ben110</name>
    <dbReference type="NCBI Taxonomy" id="1193182"/>
    <lineage>
        <taxon>Bacteria</taxon>
        <taxon>Bacillati</taxon>
        <taxon>Actinomycetota</taxon>
        <taxon>Actinomycetes</taxon>
        <taxon>Micrococcales</taxon>
        <taxon>Intrasporangiaceae</taxon>
        <taxon>Nostocoides</taxon>
    </lineage>
</organism>
<dbReference type="RefSeq" id="WP_048697452.1">
    <property type="nucleotide sequence ID" value="NZ_HG764815.1"/>
</dbReference>
<keyword evidence="2" id="KW-1185">Reference proteome</keyword>
<dbReference type="OrthoDB" id="663914at2"/>
<evidence type="ECO:0000313" key="1">
    <source>
        <dbReference type="EMBL" id="CCH72244.1"/>
    </source>
</evidence>
<gene>
    <name evidence="1" type="ORF">BN11_1470008</name>
</gene>
<keyword evidence="1" id="KW-0808">Transferase</keyword>
<evidence type="ECO:0000313" key="2">
    <source>
        <dbReference type="Proteomes" id="UP000035763"/>
    </source>
</evidence>
<dbReference type="STRING" id="1193182.BN11_1470008"/>
<dbReference type="Pfam" id="PF13469">
    <property type="entry name" value="Sulfotransfer_3"/>
    <property type="match status" value="1"/>
</dbReference>
<dbReference type="Proteomes" id="UP000035763">
    <property type="component" value="Unassembled WGS sequence"/>
</dbReference>
<dbReference type="AlphaFoldDB" id="W6K1Q6"/>
<dbReference type="EMBL" id="CAJA01000054">
    <property type="protein sequence ID" value="CCH72244.1"/>
    <property type="molecule type" value="Genomic_DNA"/>
</dbReference>
<dbReference type="InterPro" id="IPR027417">
    <property type="entry name" value="P-loop_NTPase"/>
</dbReference>
<reference evidence="1 2" key="1">
    <citation type="journal article" date="2013" name="ISME J.">
        <title>A metabolic model for members of the genus Tetrasphaera involved in enhanced biological phosphorus removal.</title>
        <authorList>
            <person name="Kristiansen R."/>
            <person name="Nguyen H.T.T."/>
            <person name="Saunders A.M."/>
            <person name="Nielsen J.L."/>
            <person name="Wimmer R."/>
            <person name="Le V.Q."/>
            <person name="McIlroy S.J."/>
            <person name="Petrovski S."/>
            <person name="Seviour R.J."/>
            <person name="Calteau A."/>
            <person name="Nielsen K.L."/>
            <person name="Nielsen P.H."/>
        </authorList>
    </citation>
    <scope>NUCLEOTIDE SEQUENCE [LARGE SCALE GENOMIC DNA]</scope>
    <source>
        <strain evidence="1 2">Ben110</strain>
    </source>
</reference>
<name>W6K1Q6_9MICO</name>
<sequence length="314" mass="33527">MTNGDSVRVVFVGGTGRSGSTVVANALGGLGDAVSVGELRYLWERGITENRLCGCGAAFADCPFWQEVLRTAYGAAVPDAQQMHQQLTAYTQLRTLPRLARTPAERSSAPEALAAVLAPLYEAIGTVSGKSVIVDSSKLPTYAALLAGVPGLALDVVHLVRDPRAAAFSWQRKKEKNDSGGLMERRGVVKSATLWTAWNAGLERAWRGSPHYVRMRYESFATHPRESLQVLADALGLTGVDRLVDDEGRLDLPANHTVAGNPARMSIGPTAVRLDNEWAGAMDRKEAAVVTALTTPLLTRYGYPRSLAAGSAEG</sequence>
<comment type="caution">
    <text evidence="1">The sequence shown here is derived from an EMBL/GenBank/DDBJ whole genome shotgun (WGS) entry which is preliminary data.</text>
</comment>
<accession>W6K1Q6</accession>
<dbReference type="Gene3D" id="3.40.50.300">
    <property type="entry name" value="P-loop containing nucleotide triphosphate hydrolases"/>
    <property type="match status" value="1"/>
</dbReference>
<proteinExistence type="predicted"/>
<dbReference type="SUPFAM" id="SSF52540">
    <property type="entry name" value="P-loop containing nucleoside triphosphate hydrolases"/>
    <property type="match status" value="1"/>
</dbReference>